<protein>
    <submittedName>
        <fullName evidence="3">UDP-N-acetylglucosamine 4-epimerase</fullName>
    </submittedName>
</protein>
<proteinExistence type="predicted"/>
<dbReference type="Gene3D" id="3.40.50.720">
    <property type="entry name" value="NAD(P)-binding Rossmann-like Domain"/>
    <property type="match status" value="1"/>
</dbReference>
<evidence type="ECO:0000256" key="1">
    <source>
        <dbReference type="ARBA" id="ARBA00023027"/>
    </source>
</evidence>
<dbReference type="SUPFAM" id="SSF51735">
    <property type="entry name" value="NAD(P)-binding Rossmann-fold domains"/>
    <property type="match status" value="1"/>
</dbReference>
<gene>
    <name evidence="3" type="ORF">ATPR_0163</name>
</gene>
<dbReference type="AlphaFoldDB" id="F7V9W4"/>
<dbReference type="Pfam" id="PF01370">
    <property type="entry name" value="Epimerase"/>
    <property type="match status" value="1"/>
</dbReference>
<dbReference type="PANTHER" id="PTHR43574">
    <property type="entry name" value="EPIMERASE-RELATED"/>
    <property type="match status" value="1"/>
</dbReference>
<comment type="caution">
    <text evidence="3">The sequence shown here is derived from an EMBL/GenBank/DDBJ whole genome shotgun (WGS) entry which is preliminary data.</text>
</comment>
<dbReference type="EMBL" id="BABS01000002">
    <property type="protein sequence ID" value="GAA07159.1"/>
    <property type="molecule type" value="Genomic_DNA"/>
</dbReference>
<organism evidence="3 4">
    <name type="scientific">Acetobacter tropicalis NBRC 101654</name>
    <dbReference type="NCBI Taxonomy" id="749388"/>
    <lineage>
        <taxon>Bacteria</taxon>
        <taxon>Pseudomonadati</taxon>
        <taxon>Pseudomonadota</taxon>
        <taxon>Alphaproteobacteria</taxon>
        <taxon>Acetobacterales</taxon>
        <taxon>Acetobacteraceae</taxon>
        <taxon>Acetobacter</taxon>
    </lineage>
</organism>
<dbReference type="PRINTS" id="PR01713">
    <property type="entry name" value="NUCEPIMERASE"/>
</dbReference>
<keyword evidence="1" id="KW-0520">NAD</keyword>
<feature type="domain" description="NAD-dependent epimerase/dehydratase" evidence="2">
    <location>
        <begin position="9"/>
        <end position="255"/>
    </location>
</feature>
<sequence>MYRGKNVTIFVTGAAGFVGYHVSQALLARGERVIGVDNLNTYYSPALKQARLARLQQQPHFVFHQLEVSDTSALTQIAEQEPSITGVLHFAAQAGVRYSMNNPAAFAESNVLGHVSVLEFARRLPRLEHLVYASSSSVYGRNTSLPFRETDRVDEPGSFYAVTKRAGELTSSTYSHLYGLPQTGLRFFTVYGPWGRPDMAYYSFAQAISHGKDVTLYEGDALARDFTYISDVVAGVLAVYETPPPAGEARVLNIGNHRPEPVRYLVKLLERELGCTAKLRLRPRPEADVETTWASIDAIHDLTGWKPTTHLEDGISEFVAWFRRYENSSPALL</sequence>
<evidence type="ECO:0000313" key="4">
    <source>
        <dbReference type="Proteomes" id="UP000004319"/>
    </source>
</evidence>
<name>F7V9W4_9PROT</name>
<reference evidence="3 4" key="1">
    <citation type="journal article" date="2011" name="Biochem. Biophys. Res. Commun.">
        <title>Increased number of Arginine-based salt bridges contributes to the thermotolerance of thermotolerant acetic acid bacteria, Acetobacter tropicalis SKU1100.</title>
        <authorList>
            <person name="Matsutani M."/>
            <person name="Hirakawa H."/>
            <person name="Nishikura M."/>
            <person name="Soemphol W."/>
            <person name="Ali I.A.I."/>
            <person name="Yakushi T."/>
            <person name="Matsushita K."/>
        </authorList>
    </citation>
    <scope>NUCLEOTIDE SEQUENCE [LARGE SCALE GENOMIC DNA]</scope>
    <source>
        <strain evidence="3 4">NBRC 101654</strain>
    </source>
</reference>
<dbReference type="InterPro" id="IPR001509">
    <property type="entry name" value="Epimerase_deHydtase"/>
</dbReference>
<dbReference type="Proteomes" id="UP000004319">
    <property type="component" value="Unassembled WGS sequence"/>
</dbReference>
<evidence type="ECO:0000313" key="3">
    <source>
        <dbReference type="EMBL" id="GAA07159.1"/>
    </source>
</evidence>
<evidence type="ECO:0000259" key="2">
    <source>
        <dbReference type="Pfam" id="PF01370"/>
    </source>
</evidence>
<dbReference type="InterPro" id="IPR036291">
    <property type="entry name" value="NAD(P)-bd_dom_sf"/>
</dbReference>
<accession>F7V9W4</accession>
<dbReference type="Gene3D" id="3.90.25.10">
    <property type="entry name" value="UDP-galactose 4-epimerase, domain 1"/>
    <property type="match status" value="1"/>
</dbReference>